<evidence type="ECO:0000313" key="1">
    <source>
        <dbReference type="EnsemblPlants" id="EMT11792"/>
    </source>
</evidence>
<name>M8B510_AEGTA</name>
<dbReference type="EnsemblPlants" id="EMT11792">
    <property type="protein sequence ID" value="EMT11792"/>
    <property type="gene ID" value="F775_42576"/>
</dbReference>
<dbReference type="AlphaFoldDB" id="M8B510"/>
<reference evidence="1" key="1">
    <citation type="submission" date="2015-06" db="UniProtKB">
        <authorList>
            <consortium name="EnsemblPlants"/>
        </authorList>
    </citation>
    <scope>IDENTIFICATION</scope>
</reference>
<accession>M8B510</accession>
<sequence>MAGVPPLMGPPAPGADDGACAGGFGFDPCTCWFALGAPISISSMGFTSPSP</sequence>
<protein>
    <submittedName>
        <fullName evidence="1">Uncharacterized protein</fullName>
    </submittedName>
</protein>
<proteinExistence type="predicted"/>
<organism evidence="1">
    <name type="scientific">Aegilops tauschii</name>
    <name type="common">Tausch's goatgrass</name>
    <name type="synonym">Aegilops squarrosa</name>
    <dbReference type="NCBI Taxonomy" id="37682"/>
    <lineage>
        <taxon>Eukaryota</taxon>
        <taxon>Viridiplantae</taxon>
        <taxon>Streptophyta</taxon>
        <taxon>Embryophyta</taxon>
        <taxon>Tracheophyta</taxon>
        <taxon>Spermatophyta</taxon>
        <taxon>Magnoliopsida</taxon>
        <taxon>Liliopsida</taxon>
        <taxon>Poales</taxon>
        <taxon>Poaceae</taxon>
        <taxon>BOP clade</taxon>
        <taxon>Pooideae</taxon>
        <taxon>Triticodae</taxon>
        <taxon>Triticeae</taxon>
        <taxon>Triticinae</taxon>
        <taxon>Aegilops</taxon>
    </lineage>
</organism>